<evidence type="ECO:0000256" key="4">
    <source>
        <dbReference type="ARBA" id="ARBA00022989"/>
    </source>
</evidence>
<dbReference type="Pfam" id="PF12704">
    <property type="entry name" value="MacB_PCD"/>
    <property type="match status" value="1"/>
</dbReference>
<keyword evidence="3 7" id="KW-0812">Transmembrane</keyword>
<evidence type="ECO:0000256" key="3">
    <source>
        <dbReference type="ARBA" id="ARBA00022692"/>
    </source>
</evidence>
<feature type="domain" description="ABC3 transporter permease C-terminal" evidence="8">
    <location>
        <begin position="385"/>
        <end position="504"/>
    </location>
</feature>
<dbReference type="EMBL" id="AP019389">
    <property type="protein sequence ID" value="BBI19940.1"/>
    <property type="molecule type" value="Genomic_DNA"/>
</dbReference>
<feature type="region of interest" description="Disordered" evidence="6">
    <location>
        <begin position="208"/>
        <end position="250"/>
    </location>
</feature>
<sequence>MLKLAWAYLRDRPLTTALNILLLAIAVAMLVLLLQFGTQARDRFERDAEGIDLVVGAKGSPLQLILSSVFHVDQPTGNVPLNSLEFLRRDPAVARVTPLALGDNFDGYRIVGTDSGFLELHRARIAEGELFAEPMDAVIGATVAERTGARVGQKFIGSHGLETDAADDQGHEHAPFRVTGILAPTGGVIDRLILTPVESVWLAHGIHHDHDGDAHEHGAQHEADAPHAEDAYEHEHEPENEAEAHSAHHHASIDRALLPMQPFASGFQLAAYDPADDATGLFQRAHHTEEHGGSSSGTASSIETAPPDASPPAMSMRRSGPALQEQRGALEPELTALLVTYRNASGAIRIPSMINRQTEMQAAVPAVETARLLDLVGASLDGLRIFAWLLALTGGLAVFVALLGMAQNREGDLALLRVMGASRQRVFATVILEGLITAAIGGVLGWLAAHGMLSLAQRNFATLRDLGFKPWQPLPDEGLLLLAVLAIGVIAALLPAWRVYRIDPVRTLARTN</sequence>
<evidence type="ECO:0000259" key="9">
    <source>
        <dbReference type="Pfam" id="PF12704"/>
    </source>
</evidence>
<feature type="transmembrane region" description="Helical" evidence="7">
    <location>
        <begin position="20"/>
        <end position="37"/>
    </location>
</feature>
<feature type="transmembrane region" description="Helical" evidence="7">
    <location>
        <begin position="385"/>
        <end position="405"/>
    </location>
</feature>
<evidence type="ECO:0008006" key="12">
    <source>
        <dbReference type="Google" id="ProtNLM"/>
    </source>
</evidence>
<keyword evidence="11" id="KW-1185">Reference proteome</keyword>
<protein>
    <recommendedName>
        <fullName evidence="12">ABC transporter permease</fullName>
    </recommendedName>
</protein>
<keyword evidence="2" id="KW-1003">Cell membrane</keyword>
<feature type="transmembrane region" description="Helical" evidence="7">
    <location>
        <begin position="426"/>
        <end position="449"/>
    </location>
</feature>
<dbReference type="InterPro" id="IPR003838">
    <property type="entry name" value="ABC3_permease_C"/>
</dbReference>
<feature type="region of interest" description="Disordered" evidence="6">
    <location>
        <begin position="287"/>
        <end position="325"/>
    </location>
</feature>
<dbReference type="Proteomes" id="UP000290057">
    <property type="component" value="Chromosome"/>
</dbReference>
<comment type="subcellular location">
    <subcellularLocation>
        <location evidence="1">Cell membrane</location>
        <topology evidence="1">Multi-pass membrane protein</topology>
    </subcellularLocation>
</comment>
<dbReference type="AlphaFoldDB" id="A0A3T1CG51"/>
<evidence type="ECO:0000256" key="6">
    <source>
        <dbReference type="SAM" id="MobiDB-lite"/>
    </source>
</evidence>
<name>A0A3T1CG51_9SPHN</name>
<reference evidence="10 11" key="1">
    <citation type="submission" date="2019-01" db="EMBL/GenBank/DDBJ databases">
        <title>Complete genome sequence of Erythrobacter flavus KJ5.</title>
        <authorList>
            <person name="Kanesaki Y."/>
            <person name="Brotosudarmo T."/>
            <person name="Moriuchi R."/>
            <person name="Awai K."/>
        </authorList>
    </citation>
    <scope>NUCLEOTIDE SEQUENCE [LARGE SCALE GENOMIC DNA]</scope>
    <source>
        <strain evidence="10 11">KJ5</strain>
    </source>
</reference>
<dbReference type="InterPro" id="IPR025857">
    <property type="entry name" value="MacB_PCD"/>
</dbReference>
<proteinExistence type="predicted"/>
<evidence type="ECO:0000313" key="11">
    <source>
        <dbReference type="Proteomes" id="UP000290057"/>
    </source>
</evidence>
<evidence type="ECO:0000259" key="8">
    <source>
        <dbReference type="Pfam" id="PF02687"/>
    </source>
</evidence>
<accession>A0A3T1CG51</accession>
<evidence type="ECO:0000256" key="2">
    <source>
        <dbReference type="ARBA" id="ARBA00022475"/>
    </source>
</evidence>
<dbReference type="PANTHER" id="PTHR43738:SF2">
    <property type="entry name" value="ABC TRANSPORTER PERMEASE"/>
    <property type="match status" value="1"/>
</dbReference>
<evidence type="ECO:0000313" key="10">
    <source>
        <dbReference type="EMBL" id="BBI19940.1"/>
    </source>
</evidence>
<evidence type="ECO:0000256" key="7">
    <source>
        <dbReference type="SAM" id="Phobius"/>
    </source>
</evidence>
<feature type="transmembrane region" description="Helical" evidence="7">
    <location>
        <begin position="479"/>
        <end position="500"/>
    </location>
</feature>
<gene>
    <name evidence="10" type="ORF">EKJ_07870</name>
</gene>
<dbReference type="InterPro" id="IPR051125">
    <property type="entry name" value="ABC-4/HrtB_transporter"/>
</dbReference>
<evidence type="ECO:0000256" key="5">
    <source>
        <dbReference type="ARBA" id="ARBA00023136"/>
    </source>
</evidence>
<organism evidence="10 11">
    <name type="scientific">Qipengyuania flava</name>
    <dbReference type="NCBI Taxonomy" id="192812"/>
    <lineage>
        <taxon>Bacteria</taxon>
        <taxon>Pseudomonadati</taxon>
        <taxon>Pseudomonadota</taxon>
        <taxon>Alphaproteobacteria</taxon>
        <taxon>Sphingomonadales</taxon>
        <taxon>Erythrobacteraceae</taxon>
        <taxon>Qipengyuania</taxon>
    </lineage>
</organism>
<dbReference type="PANTHER" id="PTHR43738">
    <property type="entry name" value="ABC TRANSPORTER, MEMBRANE PROTEIN"/>
    <property type="match status" value="1"/>
</dbReference>
<dbReference type="RefSeq" id="WP_232036749.1">
    <property type="nucleotide sequence ID" value="NZ_AP019389.1"/>
</dbReference>
<dbReference type="GO" id="GO:0005886">
    <property type="term" value="C:plasma membrane"/>
    <property type="evidence" value="ECO:0007669"/>
    <property type="project" value="UniProtKB-SubCell"/>
</dbReference>
<evidence type="ECO:0000256" key="1">
    <source>
        <dbReference type="ARBA" id="ARBA00004651"/>
    </source>
</evidence>
<feature type="domain" description="MacB-like periplasmic core" evidence="9">
    <location>
        <begin position="16"/>
        <end position="200"/>
    </location>
</feature>
<keyword evidence="5 7" id="KW-0472">Membrane</keyword>
<dbReference type="Pfam" id="PF02687">
    <property type="entry name" value="FtsX"/>
    <property type="match status" value="1"/>
</dbReference>
<keyword evidence="4 7" id="KW-1133">Transmembrane helix</keyword>
<feature type="compositionally biased region" description="Basic and acidic residues" evidence="6">
    <location>
        <begin position="208"/>
        <end position="246"/>
    </location>
</feature>
<feature type="compositionally biased region" description="Low complexity" evidence="6">
    <location>
        <begin position="305"/>
        <end position="316"/>
    </location>
</feature>